<comment type="caution">
    <text evidence="2">The sequence shown here is derived from an EMBL/GenBank/DDBJ whole genome shotgun (WGS) entry which is preliminary data.</text>
</comment>
<dbReference type="Pfam" id="PF00480">
    <property type="entry name" value="ROK"/>
    <property type="match status" value="1"/>
</dbReference>
<dbReference type="EMBL" id="QBKR01000003">
    <property type="protein sequence ID" value="PTX64414.1"/>
    <property type="molecule type" value="Genomic_DNA"/>
</dbReference>
<evidence type="ECO:0000313" key="3">
    <source>
        <dbReference type="Proteomes" id="UP000244240"/>
    </source>
</evidence>
<accession>A0A2T6C7X0</accession>
<dbReference type="PANTHER" id="PTHR18964">
    <property type="entry name" value="ROK (REPRESSOR, ORF, KINASE) FAMILY"/>
    <property type="match status" value="1"/>
</dbReference>
<name>A0A2T6C7X0_9BACL</name>
<evidence type="ECO:0000256" key="1">
    <source>
        <dbReference type="ARBA" id="ARBA00006479"/>
    </source>
</evidence>
<protein>
    <submittedName>
        <fullName evidence="2">Glucokinase</fullName>
    </submittedName>
</protein>
<dbReference type="RefSeq" id="WP_108021961.1">
    <property type="nucleotide sequence ID" value="NZ_QBKR01000003.1"/>
</dbReference>
<gene>
    <name evidence="2" type="ORF">C8P63_103200</name>
</gene>
<reference evidence="2 3" key="1">
    <citation type="submission" date="2018-04" db="EMBL/GenBank/DDBJ databases">
        <title>Genomic Encyclopedia of Archaeal and Bacterial Type Strains, Phase II (KMG-II): from individual species to whole genera.</title>
        <authorList>
            <person name="Goeker M."/>
        </authorList>
    </citation>
    <scope>NUCLEOTIDE SEQUENCE [LARGE SCALE GENOMIC DNA]</scope>
    <source>
        <strain evidence="2 3">DSM 45787</strain>
    </source>
</reference>
<dbReference type="SUPFAM" id="SSF53067">
    <property type="entry name" value="Actin-like ATPase domain"/>
    <property type="match status" value="1"/>
</dbReference>
<keyword evidence="2" id="KW-0808">Transferase</keyword>
<proteinExistence type="inferred from homology"/>
<comment type="similarity">
    <text evidence="1">Belongs to the ROK (NagC/XylR) family.</text>
</comment>
<keyword evidence="3" id="KW-1185">Reference proteome</keyword>
<dbReference type="Gene3D" id="3.30.420.40">
    <property type="match status" value="2"/>
</dbReference>
<dbReference type="InterPro" id="IPR043129">
    <property type="entry name" value="ATPase_NBD"/>
</dbReference>
<organism evidence="2 3">
    <name type="scientific">Melghirimyces profundicolus</name>
    <dbReference type="NCBI Taxonomy" id="1242148"/>
    <lineage>
        <taxon>Bacteria</taxon>
        <taxon>Bacillati</taxon>
        <taxon>Bacillota</taxon>
        <taxon>Bacilli</taxon>
        <taxon>Bacillales</taxon>
        <taxon>Thermoactinomycetaceae</taxon>
        <taxon>Melghirimyces</taxon>
    </lineage>
</organism>
<dbReference type="PANTHER" id="PTHR18964:SF149">
    <property type="entry name" value="BIFUNCTIONAL UDP-N-ACETYLGLUCOSAMINE 2-EPIMERASE_N-ACETYLMANNOSAMINE KINASE"/>
    <property type="match status" value="1"/>
</dbReference>
<keyword evidence="2" id="KW-0418">Kinase</keyword>
<dbReference type="GO" id="GO:0016301">
    <property type="term" value="F:kinase activity"/>
    <property type="evidence" value="ECO:0007669"/>
    <property type="project" value="UniProtKB-KW"/>
</dbReference>
<evidence type="ECO:0000313" key="2">
    <source>
        <dbReference type="EMBL" id="PTX64414.1"/>
    </source>
</evidence>
<dbReference type="OrthoDB" id="9795247at2"/>
<dbReference type="Proteomes" id="UP000244240">
    <property type="component" value="Unassembled WGS sequence"/>
</dbReference>
<dbReference type="AlphaFoldDB" id="A0A2T6C7X0"/>
<dbReference type="InterPro" id="IPR000600">
    <property type="entry name" value="ROK"/>
</dbReference>
<sequence length="312" mass="33762">MYSIGLDFGGTYIKTGLLKNGQVKAFRKVRSHSGEGLLPVLETVKETVADLLIEQSLPFENCAGVGIAFPGLVDVDRKTVLSTNKKYDDAVNFSFQKWSEEAFGLPVAVDNDAKAALLGEITHGSAKNESDAIMVIFGTGIGTAAYINSRLLRGKHHQAGCLGGHISTDRDGHPCTCGSIGCMEAESSNWALPIIAREREGFEESLLAGESVIDYKSVIECAGRGDSFSRRLLDDLIGHWSAGIVNLIHAYDPETVILSGGLMKSKDLLLPRIEAEVHRRAWTPWGKVKFIVAENPEISVLLGLDALVRDLP</sequence>